<comment type="caution">
    <text evidence="2">The sequence shown here is derived from an EMBL/GenBank/DDBJ whole genome shotgun (WGS) entry which is preliminary data.</text>
</comment>
<feature type="region of interest" description="Disordered" evidence="1">
    <location>
        <begin position="91"/>
        <end position="122"/>
    </location>
</feature>
<dbReference type="Proteomes" id="UP001148838">
    <property type="component" value="Unassembled WGS sequence"/>
</dbReference>
<feature type="compositionally biased region" description="Polar residues" evidence="1">
    <location>
        <begin position="309"/>
        <end position="319"/>
    </location>
</feature>
<dbReference type="EMBL" id="JAJSOF020000015">
    <property type="protein sequence ID" value="KAJ4442166.1"/>
    <property type="molecule type" value="Genomic_DNA"/>
</dbReference>
<dbReference type="InterPro" id="IPR036397">
    <property type="entry name" value="RNaseH_sf"/>
</dbReference>
<dbReference type="PANTHER" id="PTHR20849:SF2">
    <property type="entry name" value="EUKARYOTIC TRANSLATION INITIATION FACTOR 4E-BINDING PROTEIN MEXTLI"/>
    <property type="match status" value="1"/>
</dbReference>
<evidence type="ECO:0000313" key="3">
    <source>
        <dbReference type="Proteomes" id="UP001148838"/>
    </source>
</evidence>
<keyword evidence="3" id="KW-1185">Reference proteome</keyword>
<dbReference type="InterPro" id="IPR040160">
    <property type="entry name" value="Mxt"/>
</dbReference>
<dbReference type="Gene3D" id="3.30.420.10">
    <property type="entry name" value="Ribonuclease H-like superfamily/Ribonuclease H"/>
    <property type="match status" value="1"/>
</dbReference>
<evidence type="ECO:0000256" key="1">
    <source>
        <dbReference type="SAM" id="MobiDB-lite"/>
    </source>
</evidence>
<feature type="region of interest" description="Disordered" evidence="1">
    <location>
        <begin position="296"/>
        <end position="319"/>
    </location>
</feature>
<protein>
    <submittedName>
        <fullName evidence="2">Uncharacterized protein</fullName>
    </submittedName>
</protein>
<organism evidence="2 3">
    <name type="scientific">Periplaneta americana</name>
    <name type="common">American cockroach</name>
    <name type="synonym">Blatta americana</name>
    <dbReference type="NCBI Taxonomy" id="6978"/>
    <lineage>
        <taxon>Eukaryota</taxon>
        <taxon>Metazoa</taxon>
        <taxon>Ecdysozoa</taxon>
        <taxon>Arthropoda</taxon>
        <taxon>Hexapoda</taxon>
        <taxon>Insecta</taxon>
        <taxon>Pterygota</taxon>
        <taxon>Neoptera</taxon>
        <taxon>Polyneoptera</taxon>
        <taxon>Dictyoptera</taxon>
        <taxon>Blattodea</taxon>
        <taxon>Blattoidea</taxon>
        <taxon>Blattidae</taxon>
        <taxon>Blattinae</taxon>
        <taxon>Periplaneta</taxon>
    </lineage>
</organism>
<evidence type="ECO:0000313" key="2">
    <source>
        <dbReference type="EMBL" id="KAJ4442166.1"/>
    </source>
</evidence>
<feature type="region of interest" description="Disordered" evidence="1">
    <location>
        <begin position="197"/>
        <end position="233"/>
    </location>
</feature>
<sequence>LTEFGWELFDHPPYSPDLAPSDFQFSCTSRNSCPLLAGCMTYRSAVTEMLPTCYYCKKPVSDMFDNVAALHTSLSVKCHAKQLIEDTIRRNASPVRLEQPDKERMGGSSSSLNSSASDESNRFPGVRRSALLHSFSTNDASLGEYKYTVTVGNQSIKITGTNLDLVRTAKLVLDEHFNHDSEQYYGAGDFYATYEDEPKTPCTPLPSTPPGKFSAASRVDSQDSNATSESDETYKAPVILETASVPTPCPDNTLGNQLTVVRQPLFPDASKEAFQQAEASVRSTDLSARNRRACFAHTNSQQQKEELATTKTETQSSGR</sequence>
<name>A0ABQ8T6R4_PERAM</name>
<accession>A0ABQ8T6R4</accession>
<gene>
    <name evidence="2" type="ORF">ANN_12032</name>
</gene>
<proteinExistence type="predicted"/>
<dbReference type="PANTHER" id="PTHR20849">
    <property type="entry name" value="EUKARYOTIC TRANSLATION INITIATION FACTOR 4E-BINDING PROTEIN MEXTLI"/>
    <property type="match status" value="1"/>
</dbReference>
<reference evidence="2 3" key="1">
    <citation type="journal article" date="2022" name="Allergy">
        <title>Genome assembly and annotation of Periplaneta americana reveal a comprehensive cockroach allergen profile.</title>
        <authorList>
            <person name="Wang L."/>
            <person name="Xiong Q."/>
            <person name="Saelim N."/>
            <person name="Wang L."/>
            <person name="Nong W."/>
            <person name="Wan A.T."/>
            <person name="Shi M."/>
            <person name="Liu X."/>
            <person name="Cao Q."/>
            <person name="Hui J.H.L."/>
            <person name="Sookrung N."/>
            <person name="Leung T.F."/>
            <person name="Tungtrongchitr A."/>
            <person name="Tsui S.K.W."/>
        </authorList>
    </citation>
    <scope>NUCLEOTIDE SEQUENCE [LARGE SCALE GENOMIC DNA]</scope>
    <source>
        <strain evidence="2">PWHHKU_190912</strain>
    </source>
</reference>
<feature type="compositionally biased region" description="Low complexity" evidence="1">
    <location>
        <begin position="108"/>
        <end position="118"/>
    </location>
</feature>
<feature type="non-terminal residue" evidence="2">
    <location>
        <position position="1"/>
    </location>
</feature>